<dbReference type="Proteomes" id="UP000199664">
    <property type="component" value="Unassembled WGS sequence"/>
</dbReference>
<evidence type="ECO:0000313" key="1">
    <source>
        <dbReference type="EMBL" id="SEM58909.1"/>
    </source>
</evidence>
<dbReference type="AlphaFoldDB" id="A0A1H7ZN44"/>
<dbReference type="STRING" id="1036779.SAMN04515666_11510"/>
<reference evidence="2" key="1">
    <citation type="submission" date="2016-10" db="EMBL/GenBank/DDBJ databases">
        <authorList>
            <person name="Varghese N."/>
            <person name="Submissions S."/>
        </authorList>
    </citation>
    <scope>NUCLEOTIDE SEQUENCE [LARGE SCALE GENOMIC DNA]</scope>
    <source>
        <strain evidence="2">LMG 26383,CCUG 61248,R- 45681</strain>
    </source>
</reference>
<protein>
    <submittedName>
        <fullName evidence="1">Uncharacterized protein</fullName>
    </submittedName>
</protein>
<evidence type="ECO:0000313" key="2">
    <source>
        <dbReference type="Proteomes" id="UP000199664"/>
    </source>
</evidence>
<dbReference type="RefSeq" id="WP_143079832.1">
    <property type="nucleotide sequence ID" value="NZ_FOAN01000015.1"/>
</dbReference>
<keyword evidence="2" id="KW-1185">Reference proteome</keyword>
<proteinExistence type="predicted"/>
<accession>A0A1H7ZN44</accession>
<dbReference type="OrthoDB" id="8112986at2"/>
<sequence length="162" mass="17070">MPRLEARLSELLCARNGLSAGLAPEVVSDSDRSVLLLTPALLHGLVRRAGAIYLSGALSQIVLANDVRALDKALGPGVFARAMARRDLGDPANAPTPSAVSELVEQIDRAGWSCLLAWAAQLPTEIGARLRLRMPGQVLPLDAITPDLGRSIIEAAHRAEAA</sequence>
<name>A0A1H7ZN44_9HYPH</name>
<organism evidence="1 2">
    <name type="scientific">Bosea lupini</name>
    <dbReference type="NCBI Taxonomy" id="1036779"/>
    <lineage>
        <taxon>Bacteria</taxon>
        <taxon>Pseudomonadati</taxon>
        <taxon>Pseudomonadota</taxon>
        <taxon>Alphaproteobacteria</taxon>
        <taxon>Hyphomicrobiales</taxon>
        <taxon>Boseaceae</taxon>
        <taxon>Bosea</taxon>
    </lineage>
</organism>
<gene>
    <name evidence="1" type="ORF">SAMN04515666_11510</name>
</gene>
<dbReference type="EMBL" id="FOAN01000015">
    <property type="protein sequence ID" value="SEM58909.1"/>
    <property type="molecule type" value="Genomic_DNA"/>
</dbReference>